<dbReference type="InterPro" id="IPR013740">
    <property type="entry name" value="Redoxin"/>
</dbReference>
<feature type="chain" id="PRO_5038925878" evidence="1">
    <location>
        <begin position="25"/>
        <end position="205"/>
    </location>
</feature>
<comment type="caution">
    <text evidence="3">The sequence shown here is derived from an EMBL/GenBank/DDBJ whole genome shotgun (WGS) entry which is preliminary data.</text>
</comment>
<evidence type="ECO:0000256" key="1">
    <source>
        <dbReference type="SAM" id="SignalP"/>
    </source>
</evidence>
<evidence type="ECO:0000259" key="2">
    <source>
        <dbReference type="PROSITE" id="PS51352"/>
    </source>
</evidence>
<dbReference type="InterPro" id="IPR050553">
    <property type="entry name" value="Thioredoxin_ResA/DsbE_sf"/>
</dbReference>
<dbReference type="AlphaFoldDB" id="A0A437S6F7"/>
<organism evidence="3 4">
    <name type="scientific">Anaerosphaera multitolerans</name>
    <dbReference type="NCBI Taxonomy" id="2487351"/>
    <lineage>
        <taxon>Bacteria</taxon>
        <taxon>Bacillati</taxon>
        <taxon>Bacillota</taxon>
        <taxon>Tissierellia</taxon>
        <taxon>Tissierellales</taxon>
        <taxon>Peptoniphilaceae</taxon>
        <taxon>Anaerosphaera</taxon>
    </lineage>
</organism>
<dbReference type="PANTHER" id="PTHR42852:SF17">
    <property type="entry name" value="THIOREDOXIN-LIKE PROTEIN HI_1115"/>
    <property type="match status" value="1"/>
</dbReference>
<dbReference type="GO" id="GO:0016491">
    <property type="term" value="F:oxidoreductase activity"/>
    <property type="evidence" value="ECO:0007669"/>
    <property type="project" value="InterPro"/>
</dbReference>
<accession>A0A437S6F7</accession>
<keyword evidence="4" id="KW-1185">Reference proteome</keyword>
<dbReference type="PANTHER" id="PTHR42852">
    <property type="entry name" value="THIOL:DISULFIDE INTERCHANGE PROTEIN DSBE"/>
    <property type="match status" value="1"/>
</dbReference>
<gene>
    <name evidence="3" type="ORF">EF514_06550</name>
</gene>
<keyword evidence="1" id="KW-0732">Signal</keyword>
<evidence type="ECO:0000313" key="4">
    <source>
        <dbReference type="Proteomes" id="UP000288812"/>
    </source>
</evidence>
<dbReference type="Gene3D" id="3.40.30.10">
    <property type="entry name" value="Glutaredoxin"/>
    <property type="match status" value="1"/>
</dbReference>
<reference evidence="3 4" key="1">
    <citation type="submission" date="2018-11" db="EMBL/GenBank/DDBJ databases">
        <title>Genome sequencing and assembly of Anaerosphaera sp. nov., GS7-6-2.</title>
        <authorList>
            <person name="Rettenmaier R."/>
            <person name="Liebl W."/>
            <person name="Zverlov V."/>
        </authorList>
    </citation>
    <scope>NUCLEOTIDE SEQUENCE [LARGE SCALE GENOMIC DNA]</scope>
    <source>
        <strain evidence="3 4">GS7-6-2</strain>
    </source>
</reference>
<sequence length="205" mass="22697">MIRNLKSKGLSLLLIFTLTLGLVACNNKENTINTSNSSGNTTNDSLEDMNIYEELLGYTSIDLNASSIDGEIITNDIFKNSKVTMVNFWATFCGPCIREMPDLAELHNEYNEEDFQIIGIIGDTFEGSDNNMAKAKTLIAENNVSFTNIIPNNDLYSNYIDGKIQGFPTTIFIDSQGNLIGNIIVGSNDKENWKSIIDETLSTIN</sequence>
<dbReference type="Proteomes" id="UP000288812">
    <property type="component" value="Unassembled WGS sequence"/>
</dbReference>
<dbReference type="SUPFAM" id="SSF52833">
    <property type="entry name" value="Thioredoxin-like"/>
    <property type="match status" value="1"/>
</dbReference>
<proteinExistence type="predicted"/>
<protein>
    <submittedName>
        <fullName evidence="3">TlpA family protein disulfide reductase</fullName>
    </submittedName>
</protein>
<dbReference type="PROSITE" id="PS51257">
    <property type="entry name" value="PROKAR_LIPOPROTEIN"/>
    <property type="match status" value="1"/>
</dbReference>
<dbReference type="PROSITE" id="PS51352">
    <property type="entry name" value="THIOREDOXIN_2"/>
    <property type="match status" value="1"/>
</dbReference>
<feature type="domain" description="Thioredoxin" evidence="2">
    <location>
        <begin position="54"/>
        <end position="202"/>
    </location>
</feature>
<evidence type="ECO:0000313" key="3">
    <source>
        <dbReference type="EMBL" id="RVU54581.1"/>
    </source>
</evidence>
<feature type="signal peptide" evidence="1">
    <location>
        <begin position="1"/>
        <end position="24"/>
    </location>
</feature>
<dbReference type="EMBL" id="RLIH01000008">
    <property type="protein sequence ID" value="RVU54581.1"/>
    <property type="molecule type" value="Genomic_DNA"/>
</dbReference>
<name>A0A437S6F7_9FIRM</name>
<dbReference type="InterPro" id="IPR013766">
    <property type="entry name" value="Thioredoxin_domain"/>
</dbReference>
<dbReference type="RefSeq" id="WP_127724628.1">
    <property type="nucleotide sequence ID" value="NZ_RLIH01000008.1"/>
</dbReference>
<dbReference type="CDD" id="cd02966">
    <property type="entry name" value="TlpA_like_family"/>
    <property type="match status" value="1"/>
</dbReference>
<dbReference type="Pfam" id="PF08534">
    <property type="entry name" value="Redoxin"/>
    <property type="match status" value="1"/>
</dbReference>
<dbReference type="InterPro" id="IPR036249">
    <property type="entry name" value="Thioredoxin-like_sf"/>
</dbReference>
<dbReference type="OrthoDB" id="9809733at2"/>